<dbReference type="Proteomes" id="UP000637774">
    <property type="component" value="Unassembled WGS sequence"/>
</dbReference>
<name>A0ABQ2A7Z6_9BACT</name>
<reference evidence="2" key="1">
    <citation type="journal article" date="2019" name="Int. J. Syst. Evol. Microbiol.">
        <title>The Global Catalogue of Microorganisms (GCM) 10K type strain sequencing project: providing services to taxonomists for standard genome sequencing and annotation.</title>
        <authorList>
            <consortium name="The Broad Institute Genomics Platform"/>
            <consortium name="The Broad Institute Genome Sequencing Center for Infectious Disease"/>
            <person name="Wu L."/>
            <person name="Ma J."/>
        </authorList>
    </citation>
    <scope>NUCLEOTIDE SEQUENCE [LARGE SCALE GENOMIC DNA]</scope>
    <source>
        <strain evidence="2">CGMCC 1.14966</strain>
    </source>
</reference>
<keyword evidence="2" id="KW-1185">Reference proteome</keyword>
<sequence>MVPHTAYLPTIRDRGQAEIRVSTGFNGSELQAGYQASDKLILHAALLNYRNRRSGDGKGFRSADLGAGYYYAPPNGYWRLGGHAGVAYGSGTSGSSACFECVGTPGTEYEVRYTYAYVQPTALLQTTNQTWGFGLRMGRAYYHELTELRAEVLGGPILATSYAGHQGTFMQPTFQYSWRVLRWLAFSSSFGVQRFLNSSAAIGTVNPLVGQLGLHVILGKGAK</sequence>
<organism evidence="1 2">
    <name type="scientific">Hymenobacter frigidus</name>
    <dbReference type="NCBI Taxonomy" id="1524095"/>
    <lineage>
        <taxon>Bacteria</taxon>
        <taxon>Pseudomonadati</taxon>
        <taxon>Bacteroidota</taxon>
        <taxon>Cytophagia</taxon>
        <taxon>Cytophagales</taxon>
        <taxon>Hymenobacteraceae</taxon>
        <taxon>Hymenobacter</taxon>
    </lineage>
</organism>
<protein>
    <submittedName>
        <fullName evidence="1">Uncharacterized protein</fullName>
    </submittedName>
</protein>
<proteinExistence type="predicted"/>
<accession>A0ABQ2A7Z6</accession>
<evidence type="ECO:0000313" key="1">
    <source>
        <dbReference type="EMBL" id="GGH87883.1"/>
    </source>
</evidence>
<dbReference type="EMBL" id="BMGY01000028">
    <property type="protein sequence ID" value="GGH87883.1"/>
    <property type="molecule type" value="Genomic_DNA"/>
</dbReference>
<gene>
    <name evidence="1" type="ORF">GCM10011495_27830</name>
</gene>
<comment type="caution">
    <text evidence="1">The sequence shown here is derived from an EMBL/GenBank/DDBJ whole genome shotgun (WGS) entry which is preliminary data.</text>
</comment>
<evidence type="ECO:0000313" key="2">
    <source>
        <dbReference type="Proteomes" id="UP000637774"/>
    </source>
</evidence>